<comment type="subcellular location">
    <subcellularLocation>
        <location evidence="1 7">Periplasm</location>
    </subcellularLocation>
</comment>
<dbReference type="Pfam" id="PF02753">
    <property type="entry name" value="PapD_C"/>
    <property type="match status" value="1"/>
</dbReference>
<name>A0ABX4ZXC0_9ENTR</name>
<evidence type="ECO:0000256" key="1">
    <source>
        <dbReference type="ARBA" id="ARBA00004418"/>
    </source>
</evidence>
<dbReference type="InterPro" id="IPR001829">
    <property type="entry name" value="Pili_assmbl_chaperone_bac"/>
</dbReference>
<dbReference type="InterPro" id="IPR018046">
    <property type="entry name" value="Pili_assmbl_chaperone_CS"/>
</dbReference>
<proteinExistence type="inferred from homology"/>
<dbReference type="PROSITE" id="PS00635">
    <property type="entry name" value="PILI_CHAPERONE"/>
    <property type="match status" value="1"/>
</dbReference>
<accession>A0ABX4ZXC0</accession>
<keyword evidence="6" id="KW-0393">Immunoglobulin domain</keyword>
<sequence>MSKRLSTLIVAGAACIVAVSTQAAEQDVKAATQSFSVKLGATRVIYDPDSAGSSLEVTNPQDYPILVQSKVTGDDKKTAANFMVTPPVFRLDGGQQSRLRIVRVGGEYPKDRESLSWLCVTGVPPKADDEWAQGEASKNKSVSLNIQMSISSCIKLLVRPSSLGGGPEKAGASLIWSQKGGKLEVNNPSPYYMSLTEVKVGTEKVTSDYVPPFGKTLLTVPGAKSGEAAQWKVITDYGGASQAFQAKIQ</sequence>
<keyword evidence="5 7" id="KW-0143">Chaperone</keyword>
<evidence type="ECO:0000259" key="9">
    <source>
        <dbReference type="Pfam" id="PF00345"/>
    </source>
</evidence>
<evidence type="ECO:0000259" key="10">
    <source>
        <dbReference type="Pfam" id="PF02753"/>
    </source>
</evidence>
<dbReference type="PANTHER" id="PTHR30251:SF9">
    <property type="entry name" value="CHAPERONE PROTEIN CAF1M"/>
    <property type="match status" value="1"/>
</dbReference>
<organism evidence="11 12">
    <name type="scientific">Lelliottia aquatilis</name>
    <dbReference type="NCBI Taxonomy" id="2080838"/>
    <lineage>
        <taxon>Bacteria</taxon>
        <taxon>Pseudomonadati</taxon>
        <taxon>Pseudomonadota</taxon>
        <taxon>Gammaproteobacteria</taxon>
        <taxon>Enterobacterales</taxon>
        <taxon>Enterobacteriaceae</taxon>
        <taxon>Lelliottia</taxon>
    </lineage>
</organism>
<dbReference type="PRINTS" id="PR00969">
    <property type="entry name" value="CHAPERONPILI"/>
</dbReference>
<feature type="domain" description="Pili assembly chaperone C-terminal" evidence="10">
    <location>
        <begin position="185"/>
        <end position="241"/>
    </location>
</feature>
<dbReference type="InterPro" id="IPR008962">
    <property type="entry name" value="PapD-like_sf"/>
</dbReference>
<keyword evidence="4" id="KW-0574">Periplasm</keyword>
<dbReference type="InterPro" id="IPR013783">
    <property type="entry name" value="Ig-like_fold"/>
</dbReference>
<evidence type="ECO:0000256" key="5">
    <source>
        <dbReference type="ARBA" id="ARBA00023186"/>
    </source>
</evidence>
<dbReference type="Pfam" id="PF00345">
    <property type="entry name" value="PapD_N"/>
    <property type="match status" value="1"/>
</dbReference>
<evidence type="ECO:0000313" key="11">
    <source>
        <dbReference type="EMBL" id="POZ20531.1"/>
    </source>
</evidence>
<dbReference type="InterPro" id="IPR016148">
    <property type="entry name" value="Pili_assmbl_chaperone_C"/>
</dbReference>
<evidence type="ECO:0000256" key="6">
    <source>
        <dbReference type="ARBA" id="ARBA00023319"/>
    </source>
</evidence>
<comment type="caution">
    <text evidence="11">The sequence shown here is derived from an EMBL/GenBank/DDBJ whole genome shotgun (WGS) entry which is preliminary data.</text>
</comment>
<comment type="similarity">
    <text evidence="2 7">Belongs to the periplasmic pilus chaperone family.</text>
</comment>
<gene>
    <name evidence="11" type="ORF">C3712_18115</name>
</gene>
<dbReference type="InterPro" id="IPR036316">
    <property type="entry name" value="Pili_assmbl_chap_C_dom_sf"/>
</dbReference>
<evidence type="ECO:0000256" key="2">
    <source>
        <dbReference type="ARBA" id="ARBA00007399"/>
    </source>
</evidence>
<dbReference type="PROSITE" id="PS51257">
    <property type="entry name" value="PROKAR_LIPOPROTEIN"/>
    <property type="match status" value="1"/>
</dbReference>
<feature type="signal peptide" evidence="8">
    <location>
        <begin position="1"/>
        <end position="23"/>
    </location>
</feature>
<dbReference type="Gene3D" id="2.60.40.10">
    <property type="entry name" value="Immunoglobulins"/>
    <property type="match status" value="2"/>
</dbReference>
<evidence type="ECO:0000313" key="12">
    <source>
        <dbReference type="Proteomes" id="UP000237025"/>
    </source>
</evidence>
<dbReference type="Proteomes" id="UP000237025">
    <property type="component" value="Unassembled WGS sequence"/>
</dbReference>
<dbReference type="InterPro" id="IPR016147">
    <property type="entry name" value="Pili_assmbl_chaperone_N"/>
</dbReference>
<dbReference type="PANTHER" id="PTHR30251">
    <property type="entry name" value="PILUS ASSEMBLY CHAPERONE"/>
    <property type="match status" value="1"/>
</dbReference>
<dbReference type="SUPFAM" id="SSF49354">
    <property type="entry name" value="PapD-like"/>
    <property type="match status" value="1"/>
</dbReference>
<keyword evidence="3 8" id="KW-0732">Signal</keyword>
<dbReference type="InterPro" id="IPR050643">
    <property type="entry name" value="Periplasmic_pilus_chap"/>
</dbReference>
<evidence type="ECO:0000256" key="4">
    <source>
        <dbReference type="ARBA" id="ARBA00022764"/>
    </source>
</evidence>
<evidence type="ECO:0000256" key="3">
    <source>
        <dbReference type="ARBA" id="ARBA00022729"/>
    </source>
</evidence>
<dbReference type="SUPFAM" id="SSF49584">
    <property type="entry name" value="Periplasmic chaperone C-domain"/>
    <property type="match status" value="1"/>
</dbReference>
<dbReference type="EMBL" id="PQVW01000017">
    <property type="protein sequence ID" value="POZ20531.1"/>
    <property type="molecule type" value="Genomic_DNA"/>
</dbReference>
<feature type="domain" description="Pili assembly chaperone N-terminal" evidence="9">
    <location>
        <begin position="36"/>
        <end position="163"/>
    </location>
</feature>
<reference evidence="11 12" key="1">
    <citation type="submission" date="2018-02" db="EMBL/GenBank/DDBJ databases">
        <title>Lelliotia aquatilis sp. nov., isolated from drinking water.</title>
        <authorList>
            <person name="Kaempfer P."/>
            <person name="Glaeser S."/>
            <person name="Exner M."/>
            <person name="Doijad S."/>
            <person name="Chakraborty T."/>
        </authorList>
    </citation>
    <scope>NUCLEOTIDE SEQUENCE [LARGE SCALE GENOMIC DNA]</scope>
    <source>
        <strain evidence="11 12">6331-17</strain>
    </source>
</reference>
<protein>
    <submittedName>
        <fullName evidence="11">Pilus assembly protein</fullName>
    </submittedName>
</protein>
<evidence type="ECO:0000256" key="8">
    <source>
        <dbReference type="SAM" id="SignalP"/>
    </source>
</evidence>
<keyword evidence="12" id="KW-1185">Reference proteome</keyword>
<dbReference type="RefSeq" id="WP_103947258.1">
    <property type="nucleotide sequence ID" value="NZ_PQVR01000008.1"/>
</dbReference>
<evidence type="ECO:0000256" key="7">
    <source>
        <dbReference type="RuleBase" id="RU003918"/>
    </source>
</evidence>
<feature type="chain" id="PRO_5047426767" evidence="8">
    <location>
        <begin position="24"/>
        <end position="249"/>
    </location>
</feature>